<feature type="transmembrane region" description="Helical" evidence="2">
    <location>
        <begin position="56"/>
        <end position="75"/>
    </location>
</feature>
<evidence type="ECO:0000256" key="2">
    <source>
        <dbReference type="SAM" id="Phobius"/>
    </source>
</evidence>
<keyword evidence="2" id="KW-1133">Transmembrane helix</keyword>
<feature type="region of interest" description="Disordered" evidence="1">
    <location>
        <begin position="94"/>
        <end position="113"/>
    </location>
</feature>
<feature type="compositionally biased region" description="Low complexity" evidence="1">
    <location>
        <begin position="200"/>
        <end position="212"/>
    </location>
</feature>
<dbReference type="Proteomes" id="UP000030747">
    <property type="component" value="Unassembled WGS sequence"/>
</dbReference>
<keyword evidence="4" id="KW-1185">Reference proteome</keyword>
<feature type="region of interest" description="Disordered" evidence="1">
    <location>
        <begin position="124"/>
        <end position="148"/>
    </location>
</feature>
<dbReference type="EMBL" id="HG675748">
    <property type="protein sequence ID" value="CDJ43008.1"/>
    <property type="molecule type" value="Genomic_DNA"/>
</dbReference>
<feature type="region of interest" description="Disordered" evidence="1">
    <location>
        <begin position="1"/>
        <end position="23"/>
    </location>
</feature>
<gene>
    <name evidence="3" type="ORF">ETH_00031525</name>
</gene>
<dbReference type="VEuPathDB" id="ToxoDB:ETH2_1580600"/>
<dbReference type="GeneID" id="25255376"/>
<proteinExistence type="predicted"/>
<evidence type="ECO:0000313" key="4">
    <source>
        <dbReference type="Proteomes" id="UP000030747"/>
    </source>
</evidence>
<reference evidence="3" key="1">
    <citation type="submission" date="2013-10" db="EMBL/GenBank/DDBJ databases">
        <title>Genomic analysis of the causative agents of coccidiosis in chickens.</title>
        <authorList>
            <person name="Reid A.J."/>
            <person name="Blake D."/>
            <person name="Billington K."/>
            <person name="Browne H."/>
            <person name="Dunn M."/>
            <person name="Hung S."/>
            <person name="Kawahara F."/>
            <person name="Miranda-Saavedra D."/>
            <person name="Mourier T."/>
            <person name="Nagra H."/>
            <person name="Otto T.D."/>
            <person name="Rawlings N."/>
            <person name="Sanchez A."/>
            <person name="Sanders M."/>
            <person name="Subramaniam C."/>
            <person name="Tay Y."/>
            <person name="Dear P."/>
            <person name="Doerig C."/>
            <person name="Gruber A."/>
            <person name="Parkinson J."/>
            <person name="Shirley M."/>
            <person name="Wan K.L."/>
            <person name="Berriman M."/>
            <person name="Tomley F."/>
            <person name="Pain A."/>
        </authorList>
    </citation>
    <scope>NUCLEOTIDE SEQUENCE [LARGE SCALE GENOMIC DNA]</scope>
    <source>
        <strain evidence="3">Houghton</strain>
    </source>
</reference>
<feature type="region of interest" description="Disordered" evidence="1">
    <location>
        <begin position="200"/>
        <end position="248"/>
    </location>
</feature>
<name>U6L1D8_EIMTE</name>
<organism evidence="3 4">
    <name type="scientific">Eimeria tenella</name>
    <name type="common">Coccidian parasite</name>
    <dbReference type="NCBI Taxonomy" id="5802"/>
    <lineage>
        <taxon>Eukaryota</taxon>
        <taxon>Sar</taxon>
        <taxon>Alveolata</taxon>
        <taxon>Apicomplexa</taxon>
        <taxon>Conoidasida</taxon>
        <taxon>Coccidia</taxon>
        <taxon>Eucoccidiorida</taxon>
        <taxon>Eimeriorina</taxon>
        <taxon>Eimeriidae</taxon>
        <taxon>Eimeria</taxon>
    </lineage>
</organism>
<protein>
    <submittedName>
        <fullName evidence="3">Uncharacterized protein</fullName>
    </submittedName>
</protein>
<sequence length="568" mass="62967">MSVDCKSGVEEPMPAASNPVDPLGHFTPTVEPKDATHNLYRITSHPARSMLWSGNYMSLVASALLVAMVFAMYACKLKRANKYKSRLTSRLLAASRSPDGQDESRQPSEAPLCEGLETVTSSWTVAKLPGEDRRQMGRSEKRVHEEAAEIRTISPGAAEGVFANIFGVGEGQQHLAKKARIDEWRADPLANLESLLHSSPNAAPSASPLAVSQYSPESGGSASPLPVARRTPTPRFSVGETPRTHEALPWSLAARPGISHPQNLDEDKFVDSVIQELLTSAGPRAEFDPLGALNENVLDTFLTATSTTSAEKEVRTAAETARERMARQAHEHVSTPSDDDPDIFTDEDVTAQYLDEAFLTSHPFYKIPVLKEGVKPKPFDWEFAIKLRGCRRGLPAKLAIIRGIFQRKALSSDDVKLLMEMSSDLLSLATTTMLDPIAKARCSEAVGPLSRRLLVADALWCACEILGPAMQKEKWWHLIMERMAAAPLYDDFATMLPFEQWMDFTTKALFALSIYKTGERPTARAVVELKTKIFQLPCVHSNFKRSVWDDWRKDIEAENIRWYNSKST</sequence>
<feature type="compositionally biased region" description="Basic and acidic residues" evidence="1">
    <location>
        <begin position="129"/>
        <end position="148"/>
    </location>
</feature>
<dbReference type="OrthoDB" id="347969at2759"/>
<keyword evidence="2" id="KW-0812">Transmembrane</keyword>
<accession>U6L1D8</accession>
<evidence type="ECO:0000256" key="1">
    <source>
        <dbReference type="SAM" id="MobiDB-lite"/>
    </source>
</evidence>
<reference evidence="3" key="2">
    <citation type="submission" date="2013-10" db="EMBL/GenBank/DDBJ databases">
        <authorList>
            <person name="Aslett M."/>
        </authorList>
    </citation>
    <scope>NUCLEOTIDE SEQUENCE [LARGE SCALE GENOMIC DNA]</scope>
    <source>
        <strain evidence="3">Houghton</strain>
    </source>
</reference>
<evidence type="ECO:0000313" key="3">
    <source>
        <dbReference type="EMBL" id="CDJ43008.1"/>
    </source>
</evidence>
<dbReference type="RefSeq" id="XP_013233758.1">
    <property type="nucleotide sequence ID" value="XM_013378304.1"/>
</dbReference>
<keyword evidence="2" id="KW-0472">Membrane</keyword>
<dbReference type="OMA" id="CACEILG"/>
<dbReference type="VEuPathDB" id="ToxoDB:ETH_00031525"/>
<dbReference type="AlphaFoldDB" id="U6L1D8"/>